<reference evidence="1 2" key="1">
    <citation type="journal article" date="2021" name="Hortic Res">
        <title>High-quality reference genome and annotation aids understanding of berry development for evergreen blueberry (Vaccinium darrowii).</title>
        <authorList>
            <person name="Yu J."/>
            <person name="Hulse-Kemp A.M."/>
            <person name="Babiker E."/>
            <person name="Staton M."/>
        </authorList>
    </citation>
    <scope>NUCLEOTIDE SEQUENCE [LARGE SCALE GENOMIC DNA]</scope>
    <source>
        <strain evidence="2">cv. NJ 8807/NJ 8810</strain>
        <tissue evidence="1">Young leaf</tissue>
    </source>
</reference>
<accession>A0ACB7Y5Q5</accession>
<dbReference type="Proteomes" id="UP000828048">
    <property type="component" value="Chromosome 7"/>
</dbReference>
<proteinExistence type="predicted"/>
<organism evidence="1 2">
    <name type="scientific">Vaccinium darrowii</name>
    <dbReference type="NCBI Taxonomy" id="229202"/>
    <lineage>
        <taxon>Eukaryota</taxon>
        <taxon>Viridiplantae</taxon>
        <taxon>Streptophyta</taxon>
        <taxon>Embryophyta</taxon>
        <taxon>Tracheophyta</taxon>
        <taxon>Spermatophyta</taxon>
        <taxon>Magnoliopsida</taxon>
        <taxon>eudicotyledons</taxon>
        <taxon>Gunneridae</taxon>
        <taxon>Pentapetalae</taxon>
        <taxon>asterids</taxon>
        <taxon>Ericales</taxon>
        <taxon>Ericaceae</taxon>
        <taxon>Vaccinioideae</taxon>
        <taxon>Vaccinieae</taxon>
        <taxon>Vaccinium</taxon>
    </lineage>
</organism>
<gene>
    <name evidence="1" type="ORF">Vadar_008081</name>
</gene>
<evidence type="ECO:0000313" key="1">
    <source>
        <dbReference type="EMBL" id="KAH7848795.1"/>
    </source>
</evidence>
<name>A0ACB7Y5Q5_9ERIC</name>
<keyword evidence="2" id="KW-1185">Reference proteome</keyword>
<dbReference type="EMBL" id="CM037157">
    <property type="protein sequence ID" value="KAH7848795.1"/>
    <property type="molecule type" value="Genomic_DNA"/>
</dbReference>
<protein>
    <submittedName>
        <fullName evidence="1">Uncharacterized protein</fullName>
    </submittedName>
</protein>
<comment type="caution">
    <text evidence="1">The sequence shown here is derived from an EMBL/GenBank/DDBJ whole genome shotgun (WGS) entry which is preliminary data.</text>
</comment>
<sequence>MLLKFPTAAAYGSDAVVVMVAGKGEDYGAPHNKAICPTTTTMASLTPGVLSKLLDNVNNKHFKVAGDHRSALLQVIGIVPSLIVGDNDDGGGDPWQSKGFFVRVSDSVHSAYVSISDEDVDMILNDEIQLGQFVHVARLDSGKPVPVLRGVKPLPRRRPCVGNPKDLISSDSISMKTATKDCKIVKREEMGKPMVVKRAGMKGMEAKVKRSVVEESKKARRVSMENGKVEGLELRRLSLDSCRRGWDRPQSRSKPKEMSSSLSDAVHEAHSRRKVCTHNDSTTKHPNLSVSPLKSKNENVSQNLVSKPLVKDTKSSSDGTLPSHLTKVPVSFKTWSDRKVSWDLLPRPIHDLGKEVTGQRDQAFLAAVHALEEASAAECVIRCMSRFAELCESSQKDSAGNLVERFLDLHLSMQKAASVVATLISTRLQEPKTSPCSQRPLPELSGNIPNRNATSWVLAAVETDLSKFCLFKKEERRENFNGEKCNLVVLENSLKKAESKYHLPQCKRSPNSHGSSLSDSHSKGPSPTRKCMSSGRRTDISRNRWSKGNGLKEASTLADELLLVSRQWFLGYLEDSLNSGFGMRMGKDGTEIASLLRQLKRVNEWLDDSVADGVGSDDRIEGLKKKLYGFLLEHVDFATVASR</sequence>
<evidence type="ECO:0000313" key="2">
    <source>
        <dbReference type="Proteomes" id="UP000828048"/>
    </source>
</evidence>